<dbReference type="Gene3D" id="3.40.50.2300">
    <property type="match status" value="1"/>
</dbReference>
<feature type="modified residue" description="4-aspartylphosphate" evidence="16">
    <location>
        <position position="559"/>
    </location>
</feature>
<evidence type="ECO:0000256" key="7">
    <source>
        <dbReference type="ARBA" id="ARBA00022741"/>
    </source>
</evidence>
<evidence type="ECO:0000256" key="13">
    <source>
        <dbReference type="ARBA" id="ARBA00064003"/>
    </source>
</evidence>
<dbReference type="InterPro" id="IPR005467">
    <property type="entry name" value="His_kinase_dom"/>
</dbReference>
<dbReference type="InterPro" id="IPR003661">
    <property type="entry name" value="HisK_dim/P_dom"/>
</dbReference>
<evidence type="ECO:0000256" key="2">
    <source>
        <dbReference type="ARBA" id="ARBA00004370"/>
    </source>
</evidence>
<dbReference type="SUPFAM" id="SSF47384">
    <property type="entry name" value="Homodimeric domain of signal transducing histidine kinase"/>
    <property type="match status" value="1"/>
</dbReference>
<feature type="transmembrane region" description="Helical" evidence="17">
    <location>
        <begin position="160"/>
        <end position="182"/>
    </location>
</feature>
<evidence type="ECO:0000313" key="21">
    <source>
        <dbReference type="EMBL" id="CAB3806361.1"/>
    </source>
</evidence>
<keyword evidence="10" id="KW-0902">Two-component regulatory system</keyword>
<evidence type="ECO:0000256" key="12">
    <source>
        <dbReference type="ARBA" id="ARBA00058004"/>
    </source>
</evidence>
<dbReference type="Gene3D" id="1.10.287.130">
    <property type="match status" value="1"/>
</dbReference>
<keyword evidence="9" id="KW-0067">ATP-binding</keyword>
<dbReference type="Pfam" id="PF00512">
    <property type="entry name" value="HisKA"/>
    <property type="match status" value="1"/>
</dbReference>
<dbReference type="RefSeq" id="WP_175153301.1">
    <property type="nucleotide sequence ID" value="NZ_CADIKK010000045.1"/>
</dbReference>
<comment type="subcellular location">
    <subcellularLocation>
        <location evidence="2">Membrane</location>
    </subcellularLocation>
</comment>
<dbReference type="InterPro" id="IPR004358">
    <property type="entry name" value="Sig_transdc_His_kin-like_C"/>
</dbReference>
<feature type="domain" description="HAMP" evidence="20">
    <location>
        <begin position="212"/>
        <end position="241"/>
    </location>
</feature>
<evidence type="ECO:0000256" key="17">
    <source>
        <dbReference type="SAM" id="Phobius"/>
    </source>
</evidence>
<dbReference type="CDD" id="cd16922">
    <property type="entry name" value="HATPase_EvgS-ArcB-TorS-like"/>
    <property type="match status" value="1"/>
</dbReference>
<keyword evidence="5 21" id="KW-0808">Transferase</keyword>
<evidence type="ECO:0000256" key="1">
    <source>
        <dbReference type="ARBA" id="ARBA00000085"/>
    </source>
</evidence>
<dbReference type="InterPro" id="IPR003660">
    <property type="entry name" value="HAMP_dom"/>
</dbReference>
<protein>
    <recommendedName>
        <fullName evidence="14">Sensory/regulatory protein RpfC</fullName>
        <ecNumber evidence="3">2.7.13.3</ecNumber>
    </recommendedName>
    <alternativeName>
        <fullName evidence="15">Virulence sensor protein BvgS</fullName>
    </alternativeName>
</protein>
<keyword evidence="4 16" id="KW-0597">Phosphoprotein</keyword>
<comment type="function">
    <text evidence="12">Member of the two-component regulatory system BvgS/BvgA. Phosphorylates BvgA via a four-step phosphorelay in response to environmental signals.</text>
</comment>
<feature type="domain" description="Histidine kinase" evidence="18">
    <location>
        <begin position="269"/>
        <end position="486"/>
    </location>
</feature>
<dbReference type="GO" id="GO:0005524">
    <property type="term" value="F:ATP binding"/>
    <property type="evidence" value="ECO:0007669"/>
    <property type="project" value="UniProtKB-KW"/>
</dbReference>
<dbReference type="PROSITE" id="PS50885">
    <property type="entry name" value="HAMP"/>
    <property type="match status" value="1"/>
</dbReference>
<keyword evidence="11" id="KW-0843">Virulence</keyword>
<dbReference type="PROSITE" id="PS50109">
    <property type="entry name" value="HIS_KIN"/>
    <property type="match status" value="1"/>
</dbReference>
<evidence type="ECO:0000259" key="18">
    <source>
        <dbReference type="PROSITE" id="PS50109"/>
    </source>
</evidence>
<comment type="subunit">
    <text evidence="13">At low DSF concentrations, interacts with RpfF.</text>
</comment>
<dbReference type="Pfam" id="PF02518">
    <property type="entry name" value="HATPase_c"/>
    <property type="match status" value="1"/>
</dbReference>
<dbReference type="Pfam" id="PF00072">
    <property type="entry name" value="Response_reg"/>
    <property type="match status" value="1"/>
</dbReference>
<comment type="catalytic activity">
    <reaction evidence="1">
        <text>ATP + protein L-histidine = ADP + protein N-phospho-L-histidine.</text>
        <dbReference type="EC" id="2.7.13.3"/>
    </reaction>
</comment>
<organism evidence="21 22">
    <name type="scientific">Paraburkholderia ultramafica</name>
    <dbReference type="NCBI Taxonomy" id="1544867"/>
    <lineage>
        <taxon>Bacteria</taxon>
        <taxon>Pseudomonadati</taxon>
        <taxon>Pseudomonadota</taxon>
        <taxon>Betaproteobacteria</taxon>
        <taxon>Burkholderiales</taxon>
        <taxon>Burkholderiaceae</taxon>
        <taxon>Paraburkholderia</taxon>
    </lineage>
</organism>
<evidence type="ECO:0000256" key="4">
    <source>
        <dbReference type="ARBA" id="ARBA00022553"/>
    </source>
</evidence>
<keyword evidence="17" id="KW-1133">Transmembrane helix</keyword>
<dbReference type="FunFam" id="1.10.287.130:FF:000002">
    <property type="entry name" value="Two-component osmosensing histidine kinase"/>
    <property type="match status" value="1"/>
</dbReference>
<dbReference type="Pfam" id="PF17149">
    <property type="entry name" value="CHASE5"/>
    <property type="match status" value="1"/>
</dbReference>
<dbReference type="SMART" id="SM00448">
    <property type="entry name" value="REC"/>
    <property type="match status" value="1"/>
</dbReference>
<evidence type="ECO:0000256" key="3">
    <source>
        <dbReference type="ARBA" id="ARBA00012438"/>
    </source>
</evidence>
<keyword evidence="6" id="KW-0732">Signal</keyword>
<dbReference type="FunFam" id="3.30.565.10:FF:000010">
    <property type="entry name" value="Sensor histidine kinase RcsC"/>
    <property type="match status" value="1"/>
</dbReference>
<dbReference type="SUPFAM" id="SSF55874">
    <property type="entry name" value="ATPase domain of HSP90 chaperone/DNA topoisomerase II/histidine kinase"/>
    <property type="match status" value="1"/>
</dbReference>
<evidence type="ECO:0000256" key="11">
    <source>
        <dbReference type="ARBA" id="ARBA00023026"/>
    </source>
</evidence>
<dbReference type="AlphaFoldDB" id="A0A6S7D4F1"/>
<dbReference type="PANTHER" id="PTHR43047">
    <property type="entry name" value="TWO-COMPONENT HISTIDINE PROTEIN KINASE"/>
    <property type="match status" value="1"/>
</dbReference>
<evidence type="ECO:0000259" key="20">
    <source>
        <dbReference type="PROSITE" id="PS50885"/>
    </source>
</evidence>
<feature type="domain" description="Response regulatory" evidence="19">
    <location>
        <begin position="510"/>
        <end position="626"/>
    </location>
</feature>
<dbReference type="SMART" id="SM00388">
    <property type="entry name" value="HisKA"/>
    <property type="match status" value="1"/>
</dbReference>
<dbReference type="EC" id="2.7.13.3" evidence="3"/>
<evidence type="ECO:0000256" key="10">
    <source>
        <dbReference type="ARBA" id="ARBA00023012"/>
    </source>
</evidence>
<dbReference type="GO" id="GO:0000155">
    <property type="term" value="F:phosphorelay sensor kinase activity"/>
    <property type="evidence" value="ECO:0007669"/>
    <property type="project" value="InterPro"/>
</dbReference>
<dbReference type="SUPFAM" id="SSF52172">
    <property type="entry name" value="CheY-like"/>
    <property type="match status" value="1"/>
</dbReference>
<dbReference type="InterPro" id="IPR011006">
    <property type="entry name" value="CheY-like_superfamily"/>
</dbReference>
<dbReference type="Gene3D" id="3.30.565.10">
    <property type="entry name" value="Histidine kinase-like ATPase, C-terminal domain"/>
    <property type="match status" value="1"/>
</dbReference>
<dbReference type="CDD" id="cd00082">
    <property type="entry name" value="HisKA"/>
    <property type="match status" value="1"/>
</dbReference>
<dbReference type="PROSITE" id="PS50110">
    <property type="entry name" value="RESPONSE_REGULATORY"/>
    <property type="match status" value="1"/>
</dbReference>
<sequence length="718" mass="79646">MTLDRLGVWLSGVRRVRGSMVLRLLATVLAFSCVITVTLTAFQLYRDYELGLEQIQNRLTDIDRSYRDSLGEALWRLDEPQLKLELDGMLRLADIGAAEVRESERAATPLVVKAGQRMPSMTVVREFPLIYHVQGHEQRIGTLYVQATLRNLYHDLKRTALVILVSQAANTFLAALFTFYIFSRLVTRHLATIARIVGDYDFHEPQRPFRLQRTPPKEPDELDRVVTAFNAMGTRLHRAYLDEREAHTEREARRVAEAANRAKGEFLANLSHELRTPLNGILGYAQILRRDSTLDDRQRDGVAVIQQSGEHLLTLIDETLDFAKIEAGKLRIEITEVPLAGLVDTIGEIIGVKAEQRLLALQCSIAADAPGGVLADERRLRQVLLNLLSNAVKFTDEGSISLHIRRSAHGAVRFEVHDTGIGIRPDQHDTIFNPFEQGGGKERRAGGTGLGLAISRQFVRAMGGEVHVESEVGKGSLFWFELPPALAELPVARVVRPVSIVSGYEGPRRKVLVIDDVRVNRTVVVELLERIGFDTVEAESGHDGLARMQHERPDLILTDIVMRGIDGIELTRRIRAMPAFAQLPIIAVSASPFGVDGAKSLDEGANAFISKPVDFDALLAEMAPLLGLTWTYANGQREVPPDPLAGPAVALSTEAMDELHRLARDGNMHGITLWAERIAATDPPHAPFATRLRQLAKAYQSKAILQLVEHYLHGDTAS</sequence>
<dbReference type="InterPro" id="IPR036890">
    <property type="entry name" value="HATPase_C_sf"/>
</dbReference>
<keyword evidence="17" id="KW-0472">Membrane</keyword>
<accession>A0A6S7D4F1</accession>
<dbReference type="Proteomes" id="UP000494365">
    <property type="component" value="Unassembled WGS sequence"/>
</dbReference>
<dbReference type="InterPro" id="IPR003594">
    <property type="entry name" value="HATPase_dom"/>
</dbReference>
<dbReference type="InterPro" id="IPR033414">
    <property type="entry name" value="Sensor_dom"/>
</dbReference>
<dbReference type="CDD" id="cd17546">
    <property type="entry name" value="REC_hyHK_CKI1_RcsC-like"/>
    <property type="match status" value="1"/>
</dbReference>
<evidence type="ECO:0000256" key="16">
    <source>
        <dbReference type="PROSITE-ProRule" id="PRU00169"/>
    </source>
</evidence>
<dbReference type="InterPro" id="IPR001789">
    <property type="entry name" value="Sig_transdc_resp-reg_receiver"/>
</dbReference>
<evidence type="ECO:0000256" key="15">
    <source>
        <dbReference type="ARBA" id="ARBA00070152"/>
    </source>
</evidence>
<evidence type="ECO:0000256" key="8">
    <source>
        <dbReference type="ARBA" id="ARBA00022777"/>
    </source>
</evidence>
<dbReference type="InterPro" id="IPR036097">
    <property type="entry name" value="HisK_dim/P_sf"/>
</dbReference>
<evidence type="ECO:0000256" key="6">
    <source>
        <dbReference type="ARBA" id="ARBA00022729"/>
    </source>
</evidence>
<dbReference type="SMART" id="SM00387">
    <property type="entry name" value="HATPase_c"/>
    <property type="match status" value="1"/>
</dbReference>
<feature type="transmembrane region" description="Helical" evidence="17">
    <location>
        <begin position="20"/>
        <end position="42"/>
    </location>
</feature>
<gene>
    <name evidence="21" type="primary">rcsC_17</name>
    <name evidence="21" type="ORF">LMG28614_06379</name>
</gene>
<dbReference type="PRINTS" id="PR00344">
    <property type="entry name" value="BCTRLSENSOR"/>
</dbReference>
<keyword evidence="17" id="KW-0812">Transmembrane</keyword>
<proteinExistence type="predicted"/>
<keyword evidence="22" id="KW-1185">Reference proteome</keyword>
<keyword evidence="8 21" id="KW-0418">Kinase</keyword>
<evidence type="ECO:0000256" key="5">
    <source>
        <dbReference type="ARBA" id="ARBA00022679"/>
    </source>
</evidence>
<keyword evidence="7" id="KW-0547">Nucleotide-binding</keyword>
<evidence type="ECO:0000256" key="14">
    <source>
        <dbReference type="ARBA" id="ARBA00068150"/>
    </source>
</evidence>
<evidence type="ECO:0000259" key="19">
    <source>
        <dbReference type="PROSITE" id="PS50110"/>
    </source>
</evidence>
<dbReference type="PANTHER" id="PTHR43047:SF64">
    <property type="entry name" value="HISTIDINE KINASE CONTAINING CHEY-HOMOLOGOUS RECEIVER DOMAIN AND PAS DOMAIN-RELATED"/>
    <property type="match status" value="1"/>
</dbReference>
<evidence type="ECO:0000313" key="22">
    <source>
        <dbReference type="Proteomes" id="UP000494365"/>
    </source>
</evidence>
<dbReference type="GO" id="GO:0016020">
    <property type="term" value="C:membrane"/>
    <property type="evidence" value="ECO:0007669"/>
    <property type="project" value="UniProtKB-SubCell"/>
</dbReference>
<evidence type="ECO:0000256" key="9">
    <source>
        <dbReference type="ARBA" id="ARBA00022840"/>
    </source>
</evidence>
<name>A0A6S7D4F1_9BURK</name>
<dbReference type="EMBL" id="CADIKK010000045">
    <property type="protein sequence ID" value="CAB3806361.1"/>
    <property type="molecule type" value="Genomic_DNA"/>
</dbReference>
<reference evidence="21 22" key="1">
    <citation type="submission" date="2020-04" db="EMBL/GenBank/DDBJ databases">
        <authorList>
            <person name="De Canck E."/>
        </authorList>
    </citation>
    <scope>NUCLEOTIDE SEQUENCE [LARGE SCALE GENOMIC DNA]</scope>
    <source>
        <strain evidence="21 22">LMG 28614</strain>
    </source>
</reference>